<proteinExistence type="predicted"/>
<dbReference type="EMBL" id="MZ334528">
    <property type="protein sequence ID" value="UBF23461.1"/>
    <property type="molecule type" value="Genomic_DNA"/>
</dbReference>
<sequence>MTDFDDLRDLEVDHRIEERTHQWAREFVEYVIEQATHRLELDAIDEDAFVNLFHEIHLEGHRMFPPEREQDGQAVSVFLHPADRDEFRADLSDVYVRHEGIQSPGFNYRGARVYGERHLDRGTVLVVHEDAVAPPPSFAVSERPWFVRDPSAVAVGVVDE</sequence>
<organism evidence="1 2">
    <name type="scientific">Halorubrum tailed virus 28</name>
    <dbReference type="NCBI Taxonomy" id="2878009"/>
    <lineage>
        <taxon>Viruses</taxon>
        <taxon>Duplodnaviria</taxon>
        <taxon>Heunggongvirae</taxon>
        <taxon>Uroviricota</taxon>
        <taxon>Caudoviricetes</taxon>
        <taxon>Suolaviridae</taxon>
        <taxon>Pormufvirus</taxon>
        <taxon>Pormufvirus salinum</taxon>
        <taxon>Pormufvirus HRTV28</taxon>
    </lineage>
</organism>
<evidence type="ECO:0000313" key="1">
    <source>
        <dbReference type="EMBL" id="UBF23461.1"/>
    </source>
</evidence>
<protein>
    <submittedName>
        <fullName evidence="1">Uncharacterized protein</fullName>
    </submittedName>
</protein>
<reference evidence="1" key="1">
    <citation type="submission" date="2021-05" db="EMBL/GenBank/DDBJ databases">
        <title>Diversity, taxonomy and evolution of archaeal viruses of the class Caudoviricetes.</title>
        <authorList>
            <person name="Liu Y."/>
            <person name="Demina T.A."/>
            <person name="Roux S."/>
            <person name="Aiewsakun P."/>
            <person name="Kazlauskas D."/>
            <person name="Simmonds P."/>
            <person name="Prangishvili D."/>
            <person name="Oksanen H.M."/>
            <person name="Krupovic M."/>
        </authorList>
    </citation>
    <scope>NUCLEOTIDE SEQUENCE</scope>
    <source>
        <strain evidence="1">HRTV-28/28</strain>
    </source>
</reference>
<gene>
    <name evidence="1" type="ORF">HRTV-28_gp23</name>
</gene>
<evidence type="ECO:0000313" key="2">
    <source>
        <dbReference type="Proteomes" id="UP000827176"/>
    </source>
</evidence>
<accession>A0AAE8XZN1</accession>
<keyword evidence="2" id="KW-1185">Reference proteome</keyword>
<dbReference type="Proteomes" id="UP000827176">
    <property type="component" value="Segment"/>
</dbReference>
<name>A0AAE8XZN1_9CAUD</name>